<dbReference type="InterPro" id="IPR015063">
    <property type="entry name" value="USP8_dimer"/>
</dbReference>
<dbReference type="InParanoid" id="A0A1X2HUZ5"/>
<dbReference type="GO" id="GO:0070536">
    <property type="term" value="P:protein K63-linked deubiquitination"/>
    <property type="evidence" value="ECO:0007669"/>
    <property type="project" value="InterPro"/>
</dbReference>
<dbReference type="GO" id="GO:0043130">
    <property type="term" value="F:ubiquitin binding"/>
    <property type="evidence" value="ECO:0007669"/>
    <property type="project" value="EnsemblFungi"/>
</dbReference>
<dbReference type="InterPro" id="IPR037518">
    <property type="entry name" value="MPN"/>
</dbReference>
<keyword evidence="12" id="KW-1185">Reference proteome</keyword>
<dbReference type="GO" id="GO:0120113">
    <property type="term" value="P:cytoplasm to vacuole targeting by the NVT pathway"/>
    <property type="evidence" value="ECO:0007669"/>
    <property type="project" value="EnsemblFungi"/>
</dbReference>
<dbReference type="Pfam" id="PF01398">
    <property type="entry name" value="JAB"/>
    <property type="match status" value="1"/>
</dbReference>
<gene>
    <name evidence="11" type="ORF">BCR43DRAFT_510478</name>
</gene>
<reference evidence="11 12" key="1">
    <citation type="submission" date="2016-07" db="EMBL/GenBank/DDBJ databases">
        <title>Pervasive Adenine N6-methylation of Active Genes in Fungi.</title>
        <authorList>
            <consortium name="DOE Joint Genome Institute"/>
            <person name="Mondo S.J."/>
            <person name="Dannebaum R.O."/>
            <person name="Kuo R.C."/>
            <person name="Labutti K."/>
            <person name="Haridas S."/>
            <person name="Kuo A."/>
            <person name="Salamov A."/>
            <person name="Ahrendt S.R."/>
            <person name="Lipzen A."/>
            <person name="Sullivan W."/>
            <person name="Andreopoulos W.B."/>
            <person name="Clum A."/>
            <person name="Lindquist E."/>
            <person name="Daum C."/>
            <person name="Ramamoorthy G.K."/>
            <person name="Gryganskyi A."/>
            <person name="Culley D."/>
            <person name="Magnuson J.K."/>
            <person name="James T.Y."/>
            <person name="O'Malley M.A."/>
            <person name="Stajich J.E."/>
            <person name="Spatafora J.W."/>
            <person name="Visel A."/>
            <person name="Grigoriev I.V."/>
        </authorList>
    </citation>
    <scope>NUCLEOTIDE SEQUENCE [LARGE SCALE GENOMIC DNA]</scope>
    <source>
        <strain evidence="11 12">NRRL 2496</strain>
    </source>
</reference>
<organism evidence="11 12">
    <name type="scientific">Syncephalastrum racemosum</name>
    <name type="common">Filamentous fungus</name>
    <dbReference type="NCBI Taxonomy" id="13706"/>
    <lineage>
        <taxon>Eukaryota</taxon>
        <taxon>Fungi</taxon>
        <taxon>Fungi incertae sedis</taxon>
        <taxon>Mucoromycota</taxon>
        <taxon>Mucoromycotina</taxon>
        <taxon>Mucoromycetes</taxon>
        <taxon>Mucorales</taxon>
        <taxon>Syncephalastraceae</taxon>
        <taxon>Syncephalastrum</taxon>
    </lineage>
</organism>
<accession>A0A1X2HUZ5</accession>
<dbReference type="GO" id="GO:0043328">
    <property type="term" value="P:protein transport to vacuole involved in ubiquitin-dependent protein catabolic process via the multivesicular body sorting pathway"/>
    <property type="evidence" value="ECO:0007669"/>
    <property type="project" value="EnsemblFungi"/>
</dbReference>
<dbReference type="PROSITE" id="PS50249">
    <property type="entry name" value="MPN"/>
    <property type="match status" value="1"/>
</dbReference>
<evidence type="ECO:0000256" key="7">
    <source>
        <dbReference type="ARBA" id="ARBA00022833"/>
    </source>
</evidence>
<dbReference type="GO" id="GO:0140492">
    <property type="term" value="F:metal-dependent deubiquitinase activity"/>
    <property type="evidence" value="ECO:0007669"/>
    <property type="project" value="EnsemblFungi"/>
</dbReference>
<feature type="domain" description="MPN" evidence="10">
    <location>
        <begin position="280"/>
        <end position="407"/>
    </location>
</feature>
<keyword evidence="3" id="KW-0645">Protease</keyword>
<dbReference type="SMART" id="SM00232">
    <property type="entry name" value="JAB_MPN"/>
    <property type="match status" value="1"/>
</dbReference>
<dbReference type="GO" id="GO:0005768">
    <property type="term" value="C:endosome"/>
    <property type="evidence" value="ECO:0007669"/>
    <property type="project" value="TreeGrafter"/>
</dbReference>
<dbReference type="OrthoDB" id="3640at2759"/>
<comment type="caution">
    <text evidence="11">The sequence shown here is derived from an EMBL/GenBank/DDBJ whole genome shotgun (WGS) entry which is preliminary data.</text>
</comment>
<dbReference type="Pfam" id="PF08969">
    <property type="entry name" value="USP8_dimer"/>
    <property type="match status" value="1"/>
</dbReference>
<dbReference type="EMBL" id="MCGN01000001">
    <property type="protein sequence ID" value="ORZ03422.1"/>
    <property type="molecule type" value="Genomic_DNA"/>
</dbReference>
<evidence type="ECO:0000256" key="8">
    <source>
        <dbReference type="ARBA" id="ARBA00023049"/>
    </source>
</evidence>
<dbReference type="GO" id="GO:0008270">
    <property type="term" value="F:zinc ion binding"/>
    <property type="evidence" value="ECO:0007669"/>
    <property type="project" value="EnsemblFungi"/>
</dbReference>
<dbReference type="PANTHER" id="PTHR12947:SF13">
    <property type="entry name" value="FI19924P1"/>
    <property type="match status" value="1"/>
</dbReference>
<dbReference type="Gene3D" id="3.40.140.10">
    <property type="entry name" value="Cytidine Deaminase, domain 2"/>
    <property type="match status" value="1"/>
</dbReference>
<evidence type="ECO:0000259" key="10">
    <source>
        <dbReference type="PROSITE" id="PS50249"/>
    </source>
</evidence>
<sequence length="454" mass="50863">MTQVQPRSTKDLADLAQVEVDPSKPIRYYLRSAELLIKQARIYRNEGDLEHAYFLYMKYTNLGIKELPKHPHYNAPENKKALKTVKFNCLESLDALERLKPTLEAEYRKHAEAVEAQKKHNNKKHGEQQGSPSSPVRTKGEKTEIPGGRTENWSLQDALHGLSGIGTAQERVTKLKPDTEAVHYPDSPARNRSDSYHYDPSSPPSTLSRRKNEYAPPLPPKPSFVSPTSDQRPPLPPKLQLPSSPQSALSAPALPPKLELTASFGTNQATNERGEPLRRLNIPAGLEQRFVQMAQSNTEKNIETCGVLCGRLKNNVLTMTTLIIPKQTGTPNTCTTENEEELFEYQDAHDLLTFGWIHTHPSQSCFMSSLDLHTHCSYQLMLPEAIAIVCAPKHSPSFGVFRLTDPPGMGIISECRSEGAFHPHPDMPIYTDTHDDVGHVHVQAHEFEVVDIRN</sequence>
<dbReference type="STRING" id="13706.A0A1X2HUZ5"/>
<evidence type="ECO:0000256" key="5">
    <source>
        <dbReference type="ARBA" id="ARBA00022786"/>
    </source>
</evidence>
<dbReference type="AlphaFoldDB" id="A0A1X2HUZ5"/>
<feature type="region of interest" description="Disordered" evidence="9">
    <location>
        <begin position="117"/>
        <end position="154"/>
    </location>
</feature>
<evidence type="ECO:0000256" key="6">
    <source>
        <dbReference type="ARBA" id="ARBA00022801"/>
    </source>
</evidence>
<keyword evidence="6" id="KW-0378">Hydrolase</keyword>
<keyword evidence="7" id="KW-0862">Zinc</keyword>
<feature type="region of interest" description="Disordered" evidence="9">
    <location>
        <begin position="174"/>
        <end position="252"/>
    </location>
</feature>
<dbReference type="FunFam" id="3.40.140.10:FF:000033">
    <property type="entry name" value="AMSH-like protease sst2"/>
    <property type="match status" value="1"/>
</dbReference>
<name>A0A1X2HUZ5_SYNRA</name>
<dbReference type="CDD" id="cd08066">
    <property type="entry name" value="MPN_AMSH_like"/>
    <property type="match status" value="1"/>
</dbReference>
<keyword evidence="4" id="KW-0479">Metal-binding</keyword>
<feature type="compositionally biased region" description="Low complexity" evidence="9">
    <location>
        <begin position="240"/>
        <end position="252"/>
    </location>
</feature>
<dbReference type="GO" id="GO:0061578">
    <property type="term" value="F:K63-linked deubiquitinase activity"/>
    <property type="evidence" value="ECO:0007669"/>
    <property type="project" value="EnsemblFungi"/>
</dbReference>
<evidence type="ECO:0000256" key="1">
    <source>
        <dbReference type="ARBA" id="ARBA00001947"/>
    </source>
</evidence>
<proteinExistence type="inferred from homology"/>
<dbReference type="PANTHER" id="PTHR12947">
    <property type="entry name" value="AMSH-LIKE PROTEASE"/>
    <property type="match status" value="1"/>
</dbReference>
<feature type="compositionally biased region" description="Basic and acidic residues" evidence="9">
    <location>
        <begin position="174"/>
        <end position="197"/>
    </location>
</feature>
<dbReference type="FunCoup" id="A0A1X2HUZ5">
    <property type="interactions" value="234"/>
</dbReference>
<evidence type="ECO:0000256" key="3">
    <source>
        <dbReference type="ARBA" id="ARBA00022670"/>
    </source>
</evidence>
<evidence type="ECO:0000256" key="9">
    <source>
        <dbReference type="SAM" id="MobiDB-lite"/>
    </source>
</evidence>
<evidence type="ECO:0000256" key="2">
    <source>
        <dbReference type="ARBA" id="ARBA00010981"/>
    </source>
</evidence>
<evidence type="ECO:0000256" key="4">
    <source>
        <dbReference type="ARBA" id="ARBA00022723"/>
    </source>
</evidence>
<comment type="similarity">
    <text evidence="2">Belongs to the peptidase M67C family.</text>
</comment>
<dbReference type="InterPro" id="IPR044098">
    <property type="entry name" value="STAMBP/STALP-like_MPN"/>
</dbReference>
<comment type="cofactor">
    <cofactor evidence="1">
        <name>Zn(2+)</name>
        <dbReference type="ChEBI" id="CHEBI:29105"/>
    </cofactor>
</comment>
<dbReference type="SUPFAM" id="SSF102712">
    <property type="entry name" value="JAB1/MPN domain"/>
    <property type="match status" value="1"/>
</dbReference>
<evidence type="ECO:0000313" key="12">
    <source>
        <dbReference type="Proteomes" id="UP000242180"/>
    </source>
</evidence>
<dbReference type="Gene3D" id="1.20.58.80">
    <property type="entry name" value="Phosphotransferase system, lactose/cellobiose-type IIA subunit"/>
    <property type="match status" value="1"/>
</dbReference>
<dbReference type="Proteomes" id="UP000242180">
    <property type="component" value="Unassembled WGS sequence"/>
</dbReference>
<dbReference type="InterPro" id="IPR000555">
    <property type="entry name" value="JAMM/MPN+_dom"/>
</dbReference>
<keyword evidence="5" id="KW-0833">Ubl conjugation pathway</keyword>
<evidence type="ECO:0000313" key="11">
    <source>
        <dbReference type="EMBL" id="ORZ03422.1"/>
    </source>
</evidence>
<dbReference type="SUPFAM" id="SSF140856">
    <property type="entry name" value="USP8 N-terminal domain-like"/>
    <property type="match status" value="1"/>
</dbReference>
<dbReference type="GO" id="GO:0016020">
    <property type="term" value="C:membrane"/>
    <property type="evidence" value="ECO:0007669"/>
    <property type="project" value="TreeGrafter"/>
</dbReference>
<protein>
    <recommendedName>
        <fullName evidence="10">MPN domain-containing protein</fullName>
    </recommendedName>
</protein>
<dbReference type="GO" id="GO:0070530">
    <property type="term" value="F:K63-linked polyubiquitin modification-dependent protein binding"/>
    <property type="evidence" value="ECO:0007669"/>
    <property type="project" value="EnsemblFungi"/>
</dbReference>
<keyword evidence="8" id="KW-0482">Metalloprotease</keyword>
<dbReference type="OMA" id="NSFTITH"/>